<dbReference type="GO" id="GO:0006310">
    <property type="term" value="P:DNA recombination"/>
    <property type="evidence" value="ECO:0007669"/>
    <property type="project" value="UniProtKB-KW"/>
</dbReference>
<dbReference type="EMBL" id="FMHV01000002">
    <property type="protein sequence ID" value="SCL20800.1"/>
    <property type="molecule type" value="Genomic_DNA"/>
</dbReference>
<evidence type="ECO:0000313" key="4">
    <source>
        <dbReference type="Proteomes" id="UP000199413"/>
    </source>
</evidence>
<sequence>MRDAVHDDADLSWAVTAAQRVHHPRDPAHQRPTVHHAPRERASTLVRAARGSFSARAGRQGKGDRVARPPGGTTGTTLLYEQGVPIEKIQDILGHSFPNITKVIYVEVTRQSQRPSVDKLGFLFDV</sequence>
<dbReference type="STRING" id="568872.GA0070624_2119"/>
<dbReference type="GO" id="GO:0015074">
    <property type="term" value="P:DNA integration"/>
    <property type="evidence" value="ECO:0007669"/>
    <property type="project" value="InterPro"/>
</dbReference>
<dbReference type="SUPFAM" id="SSF56349">
    <property type="entry name" value="DNA breaking-rejoining enzymes"/>
    <property type="match status" value="1"/>
</dbReference>
<feature type="region of interest" description="Disordered" evidence="2">
    <location>
        <begin position="53"/>
        <end position="76"/>
    </location>
</feature>
<gene>
    <name evidence="3" type="ORF">GA0070624_2119</name>
</gene>
<feature type="region of interest" description="Disordered" evidence="2">
    <location>
        <begin position="20"/>
        <end position="39"/>
    </location>
</feature>
<dbReference type="InterPro" id="IPR013762">
    <property type="entry name" value="Integrase-like_cat_sf"/>
</dbReference>
<name>A0A1C6RUW3_9ACTN</name>
<dbReference type="AlphaFoldDB" id="A0A1C6RUW3"/>
<evidence type="ECO:0000256" key="2">
    <source>
        <dbReference type="SAM" id="MobiDB-lite"/>
    </source>
</evidence>
<keyword evidence="1" id="KW-0233">DNA recombination</keyword>
<keyword evidence="4" id="KW-1185">Reference proteome</keyword>
<reference evidence="4" key="1">
    <citation type="submission" date="2016-06" db="EMBL/GenBank/DDBJ databases">
        <authorList>
            <person name="Varghese N."/>
            <person name="Submissions Spin"/>
        </authorList>
    </citation>
    <scope>NUCLEOTIDE SEQUENCE [LARGE SCALE GENOMIC DNA]</scope>
    <source>
        <strain evidence="4">DSM 45431</strain>
    </source>
</reference>
<organism evidence="3 4">
    <name type="scientific">Micromonospora rhizosphaerae</name>
    <dbReference type="NCBI Taxonomy" id="568872"/>
    <lineage>
        <taxon>Bacteria</taxon>
        <taxon>Bacillati</taxon>
        <taxon>Actinomycetota</taxon>
        <taxon>Actinomycetes</taxon>
        <taxon>Micromonosporales</taxon>
        <taxon>Micromonosporaceae</taxon>
        <taxon>Micromonospora</taxon>
    </lineage>
</organism>
<evidence type="ECO:0000256" key="1">
    <source>
        <dbReference type="ARBA" id="ARBA00023172"/>
    </source>
</evidence>
<proteinExistence type="predicted"/>
<dbReference type="Proteomes" id="UP000199413">
    <property type="component" value="Unassembled WGS sequence"/>
</dbReference>
<dbReference type="Gene3D" id="1.10.443.10">
    <property type="entry name" value="Intergrase catalytic core"/>
    <property type="match status" value="1"/>
</dbReference>
<protein>
    <submittedName>
        <fullName evidence="3">Phage integrase family</fullName>
    </submittedName>
</protein>
<dbReference type="GO" id="GO:0003677">
    <property type="term" value="F:DNA binding"/>
    <property type="evidence" value="ECO:0007669"/>
    <property type="project" value="InterPro"/>
</dbReference>
<accession>A0A1C6RUW3</accession>
<evidence type="ECO:0000313" key="3">
    <source>
        <dbReference type="EMBL" id="SCL20800.1"/>
    </source>
</evidence>
<dbReference type="InterPro" id="IPR011010">
    <property type="entry name" value="DNA_brk_join_enz"/>
</dbReference>
<dbReference type="RefSeq" id="WP_176731654.1">
    <property type="nucleotide sequence ID" value="NZ_FMHV01000002.1"/>
</dbReference>